<dbReference type="EMBL" id="JACZKO010000033">
    <property type="protein sequence ID" value="MBE0561444.1"/>
    <property type="molecule type" value="Genomic_DNA"/>
</dbReference>
<reference evidence="1" key="1">
    <citation type="submission" date="2020-09" db="EMBL/GenBank/DDBJ databases">
        <authorList>
            <person name="Dalcin Martins P."/>
        </authorList>
    </citation>
    <scope>NUCLEOTIDE SEQUENCE</scope>
    <source>
        <strain evidence="1">MAG47</strain>
    </source>
</reference>
<protein>
    <recommendedName>
        <fullName evidence="3">Cell envelope integrity protein TolA</fullName>
    </recommendedName>
</protein>
<reference evidence="1" key="2">
    <citation type="submission" date="2020-10" db="EMBL/GenBank/DDBJ databases">
        <title>Enrichment of novel Verrucomicrobia, Bacteroidetes and Krumholzibacteria in an oxygen-limited, methane- and iron-fed bioreactor inoculated with Bothnian Sea sediments.</title>
        <authorList>
            <person name="Martins P.D."/>
            <person name="de Jong A."/>
            <person name="Lenstra W.K."/>
            <person name="van Helmond N.A.G.M."/>
            <person name="Slomp C.P."/>
            <person name="Jetten M.S.M."/>
            <person name="Welte C.U."/>
            <person name="Rasigraf O."/>
        </authorList>
    </citation>
    <scope>NUCLEOTIDE SEQUENCE</scope>
    <source>
        <strain evidence="1">MAG47</strain>
    </source>
</reference>
<dbReference type="AlphaFoldDB" id="A0A011ULT8"/>
<dbReference type="Proteomes" id="UP000642265">
    <property type="component" value="Unassembled WGS sequence"/>
</dbReference>
<evidence type="ECO:0000313" key="1">
    <source>
        <dbReference type="EMBL" id="MBE0561444.1"/>
    </source>
</evidence>
<dbReference type="InterPro" id="IPR014587">
    <property type="entry name" value="UCP034077"/>
</dbReference>
<sequence length="122" mass="12842">MNRSGISACLLAAVTVIAAGVVQAKKLETMSEVRSELHTCWSPPPDIIKSSVTLSFSFRRDGSLMGPPRATAINVLGDDNAKAAFLNAAIEAVEKCTPLQLAPSLAQEISGGVFTTQFHSPD</sequence>
<organism evidence="1 2">
    <name type="scientific">Brucella anthropi</name>
    <name type="common">Ochrobactrum anthropi</name>
    <dbReference type="NCBI Taxonomy" id="529"/>
    <lineage>
        <taxon>Bacteria</taxon>
        <taxon>Pseudomonadati</taxon>
        <taxon>Pseudomonadota</taxon>
        <taxon>Alphaproteobacteria</taxon>
        <taxon>Hyphomicrobiales</taxon>
        <taxon>Brucellaceae</taxon>
        <taxon>Brucella/Ochrobactrum group</taxon>
        <taxon>Brucella</taxon>
    </lineage>
</organism>
<dbReference type="PIRSF" id="PIRSF034077">
    <property type="entry name" value="UCP034077"/>
    <property type="match status" value="1"/>
</dbReference>
<dbReference type="RefSeq" id="WP_010658306.1">
    <property type="nucleotide sequence ID" value="NZ_CP044970.1"/>
</dbReference>
<comment type="caution">
    <text evidence="1">The sequence shown here is derived from an EMBL/GenBank/DDBJ whole genome shotgun (WGS) entry which is preliminary data.</text>
</comment>
<accession>A0A011ULT8</accession>
<dbReference type="Gene3D" id="3.30.1150.10">
    <property type="match status" value="1"/>
</dbReference>
<proteinExistence type="predicted"/>
<dbReference type="GeneID" id="61316654"/>
<gene>
    <name evidence="1" type="ORF">IH622_11635</name>
</gene>
<evidence type="ECO:0008006" key="3">
    <source>
        <dbReference type="Google" id="ProtNLM"/>
    </source>
</evidence>
<evidence type="ECO:0000313" key="2">
    <source>
        <dbReference type="Proteomes" id="UP000642265"/>
    </source>
</evidence>
<name>A0A011ULT8_BRUAN</name>